<keyword evidence="3" id="KW-0539">Nucleus</keyword>
<evidence type="ECO:0000256" key="2">
    <source>
        <dbReference type="ARBA" id="ARBA00023125"/>
    </source>
</evidence>
<proteinExistence type="evidence at transcript level"/>
<reference evidence="5" key="1">
    <citation type="journal article" date="2011" name="Genome Res.">
        <title>Deep small RNA sequencing from the nematode Ascaris reveals conservation, functional diversification, and novel developmental profiles.</title>
        <authorList>
            <person name="Wang J."/>
            <person name="Czech B."/>
            <person name="Crunk A."/>
            <person name="Wallace A."/>
            <person name="Mitreva M."/>
            <person name="Hannon G.J."/>
            <person name="Davis R.E."/>
        </authorList>
    </citation>
    <scope>NUCLEOTIDE SEQUENCE</scope>
</reference>
<dbReference type="Gene3D" id="1.10.10.10">
    <property type="entry name" value="Winged helix-like DNA-binding domain superfamily/Winged helix DNA-binding domain"/>
    <property type="match status" value="1"/>
</dbReference>
<dbReference type="AlphaFoldDB" id="F1KVA1"/>
<dbReference type="GO" id="GO:0043565">
    <property type="term" value="F:sequence-specific DNA binding"/>
    <property type="evidence" value="ECO:0007669"/>
    <property type="project" value="InterPro"/>
</dbReference>
<evidence type="ECO:0000256" key="3">
    <source>
        <dbReference type="RuleBase" id="RU004019"/>
    </source>
</evidence>
<feature type="domain" description="ETS" evidence="4">
    <location>
        <begin position="5"/>
        <end position="85"/>
    </location>
</feature>
<organism evidence="5">
    <name type="scientific">Ascaris suum</name>
    <name type="common">Pig roundworm</name>
    <name type="synonym">Ascaris lumbricoides</name>
    <dbReference type="NCBI Taxonomy" id="6253"/>
    <lineage>
        <taxon>Eukaryota</taxon>
        <taxon>Metazoa</taxon>
        <taxon>Ecdysozoa</taxon>
        <taxon>Nematoda</taxon>
        <taxon>Chromadorea</taxon>
        <taxon>Rhabditida</taxon>
        <taxon>Spirurina</taxon>
        <taxon>Ascaridomorpha</taxon>
        <taxon>Ascaridoidea</taxon>
        <taxon>Ascarididae</taxon>
        <taxon>Ascaris</taxon>
    </lineage>
</organism>
<dbReference type="SUPFAM" id="SSF46785">
    <property type="entry name" value="Winged helix' DNA-binding domain"/>
    <property type="match status" value="1"/>
</dbReference>
<dbReference type="PRINTS" id="PR00454">
    <property type="entry name" value="ETSDOMAIN"/>
</dbReference>
<dbReference type="InterPro" id="IPR036388">
    <property type="entry name" value="WH-like_DNA-bd_sf"/>
</dbReference>
<dbReference type="PANTHER" id="PTHR11849">
    <property type="entry name" value="ETS"/>
    <property type="match status" value="1"/>
</dbReference>
<dbReference type="GO" id="GO:0000981">
    <property type="term" value="F:DNA-binding transcription factor activity, RNA polymerase II-specific"/>
    <property type="evidence" value="ECO:0007669"/>
    <property type="project" value="TreeGrafter"/>
</dbReference>
<evidence type="ECO:0000313" key="5">
    <source>
        <dbReference type="EMBL" id="ADY41805.1"/>
    </source>
</evidence>
<sequence>MGKRVRLWQFLIELLEDNAFKNVIQWICRPDCFKVLDDAELARLWGARKNNKEMSFLELCNEMRPYYARGLMFKFLGQRLIYHFGESLKAYVLKQQHFFDDDDSTKYIHRRAYHLELLQAWRSGTSPYARSSSTFTMKKFDREDATSNDSYSRSKEVPILRRSLSAETITKSSTSSVPWTCSKSSTKTQLRSADKRTIFTPIPMLMAREVRSSIAAALGIPKDSAVAESLIYFPENPTQEEAIMSAYVLSKLPSRAAAMQHCACGLTSYGNGQLRSSEHGREAAVSAYKRPAIIRPDALQMLYEQCLASDQKKLKLAKSG</sequence>
<evidence type="ECO:0000259" key="4">
    <source>
        <dbReference type="PROSITE" id="PS50061"/>
    </source>
</evidence>
<dbReference type="InterPro" id="IPR046328">
    <property type="entry name" value="ETS_fam"/>
</dbReference>
<dbReference type="SMART" id="SM00413">
    <property type="entry name" value="ETS"/>
    <property type="match status" value="1"/>
</dbReference>
<dbReference type="InterPro" id="IPR000418">
    <property type="entry name" value="Ets_dom"/>
</dbReference>
<evidence type="ECO:0000256" key="1">
    <source>
        <dbReference type="ARBA" id="ARBA00005562"/>
    </source>
</evidence>
<dbReference type="GO" id="GO:0005634">
    <property type="term" value="C:nucleus"/>
    <property type="evidence" value="ECO:0007669"/>
    <property type="project" value="UniProtKB-SubCell"/>
</dbReference>
<dbReference type="EMBL" id="JI166468">
    <property type="protein sequence ID" value="ADY41805.1"/>
    <property type="molecule type" value="mRNA"/>
</dbReference>
<accession>F1KVA1</accession>
<dbReference type="GO" id="GO:0030154">
    <property type="term" value="P:cell differentiation"/>
    <property type="evidence" value="ECO:0007669"/>
    <property type="project" value="TreeGrafter"/>
</dbReference>
<name>F1KVA1_ASCSU</name>
<keyword evidence="2 3" id="KW-0238">DNA-binding</keyword>
<dbReference type="InterPro" id="IPR036390">
    <property type="entry name" value="WH_DNA-bd_sf"/>
</dbReference>
<dbReference type="Pfam" id="PF00178">
    <property type="entry name" value="Ets"/>
    <property type="match status" value="1"/>
</dbReference>
<protein>
    <submittedName>
        <fullName evidence="5">ETS-related transcription factor Elf-4</fullName>
    </submittedName>
</protein>
<comment type="similarity">
    <text evidence="1 3">Belongs to the ETS family.</text>
</comment>
<comment type="subcellular location">
    <subcellularLocation>
        <location evidence="3">Nucleus</location>
    </subcellularLocation>
</comment>
<dbReference type="PROSITE" id="PS50061">
    <property type="entry name" value="ETS_DOMAIN_3"/>
    <property type="match status" value="1"/>
</dbReference>